<keyword evidence="2" id="KW-1185">Reference proteome</keyword>
<dbReference type="InterPro" id="IPR002514">
    <property type="entry name" value="Transposase_8"/>
</dbReference>
<evidence type="ECO:0000313" key="2">
    <source>
        <dbReference type="Proteomes" id="UP001172645"/>
    </source>
</evidence>
<dbReference type="EMBL" id="JARFYM010000029">
    <property type="protein sequence ID" value="MDL2402381.1"/>
    <property type="molecule type" value="Genomic_DNA"/>
</dbReference>
<sequence length="79" mass="8937">MQSRRKPRHWSDEEKAWIVVEALSLGANVSAIARSQGLDPSQLYACRRKALSSGMVASLTEGARRQSRSRTLKRWAVPW</sequence>
<dbReference type="SUPFAM" id="SSF48295">
    <property type="entry name" value="TrpR-like"/>
    <property type="match status" value="1"/>
</dbReference>
<proteinExistence type="predicted"/>
<reference evidence="1" key="1">
    <citation type="submission" date="2023-06" db="EMBL/GenBank/DDBJ databases">
        <title>Phylogenetic Diversity of Rhizobium strains.</title>
        <authorList>
            <person name="Moura F.T."/>
            <person name="Helene L.C.F."/>
            <person name="Hungria M."/>
        </authorList>
    </citation>
    <scope>NUCLEOTIDE SEQUENCE</scope>
    <source>
        <strain evidence="1">CCGE526</strain>
    </source>
</reference>
<dbReference type="InterPro" id="IPR010921">
    <property type="entry name" value="Trp_repressor/repl_initiator"/>
</dbReference>
<dbReference type="Proteomes" id="UP001172645">
    <property type="component" value="Unassembled WGS sequence"/>
</dbReference>
<evidence type="ECO:0000313" key="1">
    <source>
        <dbReference type="EMBL" id="MDL2402381.1"/>
    </source>
</evidence>
<dbReference type="Pfam" id="PF01527">
    <property type="entry name" value="HTH_Tnp_1"/>
    <property type="match status" value="1"/>
</dbReference>
<comment type="caution">
    <text evidence="1">The sequence shown here is derived from an EMBL/GenBank/DDBJ whole genome shotgun (WGS) entry which is preliminary data.</text>
</comment>
<dbReference type="RefSeq" id="WP_285871770.1">
    <property type="nucleotide sequence ID" value="NZ_JARFYM010000029.1"/>
</dbReference>
<accession>A0ABT7K195</accession>
<organism evidence="1 2">
    <name type="scientific">Rhizobium mayense</name>
    <dbReference type="NCBI Taxonomy" id="1312184"/>
    <lineage>
        <taxon>Bacteria</taxon>
        <taxon>Pseudomonadati</taxon>
        <taxon>Pseudomonadota</taxon>
        <taxon>Alphaproteobacteria</taxon>
        <taxon>Hyphomicrobiales</taxon>
        <taxon>Rhizobiaceae</taxon>
        <taxon>Rhizobium/Agrobacterium group</taxon>
        <taxon>Rhizobium</taxon>
    </lineage>
</organism>
<protein>
    <submittedName>
        <fullName evidence="1">Transposase</fullName>
    </submittedName>
</protein>
<gene>
    <name evidence="1" type="ORF">PY649_26120</name>
</gene>
<name>A0ABT7K195_9HYPH</name>